<accession>A0A448WBK5</accession>
<feature type="compositionally biased region" description="Polar residues" evidence="1">
    <location>
        <begin position="217"/>
        <end position="229"/>
    </location>
</feature>
<evidence type="ECO:0000313" key="3">
    <source>
        <dbReference type="Proteomes" id="UP000784294"/>
    </source>
</evidence>
<dbReference type="AlphaFoldDB" id="A0A448WBK5"/>
<dbReference type="EMBL" id="CAAALY010002201">
    <property type="protein sequence ID" value="VEL07654.1"/>
    <property type="molecule type" value="Genomic_DNA"/>
</dbReference>
<dbReference type="Proteomes" id="UP000784294">
    <property type="component" value="Unassembled WGS sequence"/>
</dbReference>
<sequence>MQYLHQVCDTLFNLGPISLLTSGEVPCLTGDAVDPSDELLASAQSELRHVELVAAVVRGQFGRPPTMLPESSPVNVTDDGDCSLSASIDLDKPHSGGIALLHQTVRARTMTTFELPEYTNLWALHGPVVMQPPAGPQPHIFTRNRSDLAVSLADIERIASCLQSGNKDVIKPPAVIATDSTRHQGIVSENKVDTLNHSPATLALDSSPDVDCEAPFSNRSELPTHSKPNSLDHEKLDPSNIRTCHQGLI</sequence>
<gene>
    <name evidence="2" type="ORF">PXEA_LOCUS1094</name>
</gene>
<reference evidence="2" key="1">
    <citation type="submission" date="2018-11" db="EMBL/GenBank/DDBJ databases">
        <authorList>
            <consortium name="Pathogen Informatics"/>
        </authorList>
    </citation>
    <scope>NUCLEOTIDE SEQUENCE</scope>
</reference>
<dbReference type="OrthoDB" id="6109at2759"/>
<name>A0A448WBK5_9PLAT</name>
<comment type="caution">
    <text evidence="2">The sequence shown here is derived from an EMBL/GenBank/DDBJ whole genome shotgun (WGS) entry which is preliminary data.</text>
</comment>
<organism evidence="2 3">
    <name type="scientific">Protopolystoma xenopodis</name>
    <dbReference type="NCBI Taxonomy" id="117903"/>
    <lineage>
        <taxon>Eukaryota</taxon>
        <taxon>Metazoa</taxon>
        <taxon>Spiralia</taxon>
        <taxon>Lophotrochozoa</taxon>
        <taxon>Platyhelminthes</taxon>
        <taxon>Monogenea</taxon>
        <taxon>Polyopisthocotylea</taxon>
        <taxon>Polystomatidea</taxon>
        <taxon>Polystomatidae</taxon>
        <taxon>Protopolystoma</taxon>
    </lineage>
</organism>
<proteinExistence type="predicted"/>
<feature type="region of interest" description="Disordered" evidence="1">
    <location>
        <begin position="202"/>
        <end position="239"/>
    </location>
</feature>
<keyword evidence="3" id="KW-1185">Reference proteome</keyword>
<evidence type="ECO:0000256" key="1">
    <source>
        <dbReference type="SAM" id="MobiDB-lite"/>
    </source>
</evidence>
<evidence type="ECO:0000313" key="2">
    <source>
        <dbReference type="EMBL" id="VEL07654.1"/>
    </source>
</evidence>
<protein>
    <submittedName>
        <fullName evidence="2">Uncharacterized protein</fullName>
    </submittedName>
</protein>